<proteinExistence type="inferred from homology"/>
<evidence type="ECO:0000256" key="5">
    <source>
        <dbReference type="ARBA" id="ARBA00022801"/>
    </source>
</evidence>
<evidence type="ECO:0000256" key="1">
    <source>
        <dbReference type="ARBA" id="ARBA00004970"/>
    </source>
</evidence>
<accession>A0A859FGR8</accession>
<dbReference type="GO" id="GO:0004401">
    <property type="term" value="F:histidinol-phosphatase activity"/>
    <property type="evidence" value="ECO:0007669"/>
    <property type="project" value="UniProtKB-UniRule"/>
</dbReference>
<keyword evidence="5 8" id="KW-0378">Hydrolase</keyword>
<comment type="catalytic activity">
    <reaction evidence="7 8">
        <text>L-histidinol phosphate + H2O = L-histidinol + phosphate</text>
        <dbReference type="Rhea" id="RHEA:14465"/>
        <dbReference type="ChEBI" id="CHEBI:15377"/>
        <dbReference type="ChEBI" id="CHEBI:43474"/>
        <dbReference type="ChEBI" id="CHEBI:57699"/>
        <dbReference type="ChEBI" id="CHEBI:57980"/>
        <dbReference type="EC" id="3.1.3.15"/>
    </reaction>
</comment>
<evidence type="ECO:0000259" key="9">
    <source>
        <dbReference type="Pfam" id="PF02811"/>
    </source>
</evidence>
<dbReference type="GO" id="GO:0000105">
    <property type="term" value="P:L-histidine biosynthetic process"/>
    <property type="evidence" value="ECO:0007669"/>
    <property type="project" value="UniProtKB-UniRule"/>
</dbReference>
<dbReference type="AlphaFoldDB" id="A0A859FGR8"/>
<dbReference type="RefSeq" id="WP_176010538.1">
    <property type="nucleotide sequence ID" value="NZ_CP041372.2"/>
</dbReference>
<keyword evidence="6 8" id="KW-0368">Histidine biosynthesis</keyword>
<dbReference type="InterPro" id="IPR010140">
    <property type="entry name" value="Histidinol_P_phosphatase_HisJ"/>
</dbReference>
<dbReference type="CDD" id="cd12110">
    <property type="entry name" value="PHP_HisPPase_Hisj_like"/>
    <property type="match status" value="1"/>
</dbReference>
<evidence type="ECO:0000313" key="10">
    <source>
        <dbReference type="EMBL" id="QKS72563.1"/>
    </source>
</evidence>
<evidence type="ECO:0000256" key="8">
    <source>
        <dbReference type="RuleBase" id="RU366003"/>
    </source>
</evidence>
<evidence type="ECO:0000256" key="6">
    <source>
        <dbReference type="ARBA" id="ARBA00023102"/>
    </source>
</evidence>
<evidence type="ECO:0000313" key="11">
    <source>
        <dbReference type="Proteomes" id="UP000318138"/>
    </source>
</evidence>
<comment type="pathway">
    <text evidence="1 8">Amino-acid biosynthesis; L-histidine biosynthesis; L-histidine from 5-phospho-alpha-D-ribose 1-diphosphate: step 8/9.</text>
</comment>
<evidence type="ECO:0000256" key="2">
    <source>
        <dbReference type="ARBA" id="ARBA00009152"/>
    </source>
</evidence>
<dbReference type="Pfam" id="PF02811">
    <property type="entry name" value="PHP"/>
    <property type="match status" value="1"/>
</dbReference>
<evidence type="ECO:0000256" key="4">
    <source>
        <dbReference type="ARBA" id="ARBA00022605"/>
    </source>
</evidence>
<dbReference type="GO" id="GO:0005737">
    <property type="term" value="C:cytoplasm"/>
    <property type="evidence" value="ECO:0007669"/>
    <property type="project" value="TreeGrafter"/>
</dbReference>
<protein>
    <recommendedName>
        <fullName evidence="3 8">Histidinol-phosphatase</fullName>
        <shortName evidence="8">HolPase</shortName>
        <ecNumber evidence="3 8">3.1.3.15</ecNumber>
    </recommendedName>
</protein>
<dbReference type="InterPro" id="IPR016195">
    <property type="entry name" value="Pol/histidinol_Pase-like"/>
</dbReference>
<dbReference type="InterPro" id="IPR004013">
    <property type="entry name" value="PHP_dom"/>
</dbReference>
<keyword evidence="11" id="KW-1185">Reference proteome</keyword>
<name>A0A859FGR8_9BACI</name>
<evidence type="ECO:0000256" key="7">
    <source>
        <dbReference type="ARBA" id="ARBA00049158"/>
    </source>
</evidence>
<dbReference type="Gene3D" id="3.20.20.140">
    <property type="entry name" value="Metal-dependent hydrolases"/>
    <property type="match status" value="1"/>
</dbReference>
<dbReference type="KEGG" id="psua:FLK61_38760"/>
<dbReference type="Proteomes" id="UP000318138">
    <property type="component" value="Chromosome"/>
</dbReference>
<dbReference type="PANTHER" id="PTHR21039:SF0">
    <property type="entry name" value="HISTIDINOL-PHOSPHATASE"/>
    <property type="match status" value="1"/>
</dbReference>
<reference evidence="11" key="1">
    <citation type="submission" date="2019-07" db="EMBL/GenBank/DDBJ databases">
        <title>Bacillus alkalisoli sp. nov. isolated from saline soil.</title>
        <authorList>
            <person name="Sun J.-Q."/>
            <person name="Xu L."/>
        </authorList>
    </citation>
    <scope>NUCLEOTIDE SEQUENCE [LARGE SCALE GENOMIC DNA]</scope>
    <source>
        <strain evidence="11">M4U3P1</strain>
    </source>
</reference>
<evidence type="ECO:0000256" key="3">
    <source>
        <dbReference type="ARBA" id="ARBA00013085"/>
    </source>
</evidence>
<comment type="similarity">
    <text evidence="2 8">Belongs to the PHP hydrolase family. HisK subfamily.</text>
</comment>
<dbReference type="UniPathway" id="UPA00031">
    <property type="reaction ID" value="UER00013"/>
</dbReference>
<organism evidence="10 11">
    <name type="scientific">Paenalkalicoccus suaedae</name>
    <dbReference type="NCBI Taxonomy" id="2592382"/>
    <lineage>
        <taxon>Bacteria</taxon>
        <taxon>Bacillati</taxon>
        <taxon>Bacillota</taxon>
        <taxon>Bacilli</taxon>
        <taxon>Bacillales</taxon>
        <taxon>Bacillaceae</taxon>
        <taxon>Paenalkalicoccus</taxon>
    </lineage>
</organism>
<dbReference type="EMBL" id="CP041372">
    <property type="protein sequence ID" value="QKS72563.1"/>
    <property type="molecule type" value="Genomic_DNA"/>
</dbReference>
<gene>
    <name evidence="10" type="ORF">FLK61_38760</name>
</gene>
<dbReference type="EC" id="3.1.3.15" evidence="3 8"/>
<keyword evidence="4 8" id="KW-0028">Amino-acid biosynthesis</keyword>
<feature type="domain" description="PHP" evidence="9">
    <location>
        <begin position="5"/>
        <end position="199"/>
    </location>
</feature>
<dbReference type="PANTHER" id="PTHR21039">
    <property type="entry name" value="HISTIDINOL PHOSPHATASE-RELATED"/>
    <property type="match status" value="1"/>
</dbReference>
<sequence length="268" mass="30061">MTKVDLHTHHYRCGHASGDIHDYIEAAISQGFVQIGITDHNPFFHKEEDDGFPGMVMKKSEFSAYIGAMKQAQAKYADKIEVLLGVEGDYFEGHTDVYKSAFKEAGLDYYIGAVHYVNGKHIFDKTRWSDPSVDVEKELLDYYTLTYQMVAEDFGDIVAHMDALKAFAPAISSKLVDEKLDQIIQLIGETKKTVEINTSGLRKCKELFPSKAVIKKLAESGASFTFGSDSHDPKEVGYEYDYVAGVLKGVGVTEWAVFRQGKREFVEI</sequence>
<dbReference type="NCBIfam" id="TIGR01856">
    <property type="entry name" value="hisJ_fam"/>
    <property type="match status" value="1"/>
</dbReference>
<dbReference type="SUPFAM" id="SSF89550">
    <property type="entry name" value="PHP domain-like"/>
    <property type="match status" value="1"/>
</dbReference>